<gene>
    <name evidence="1" type="ORF">GCM10022381_35560</name>
</gene>
<evidence type="ECO:0008006" key="3">
    <source>
        <dbReference type="Google" id="ProtNLM"/>
    </source>
</evidence>
<keyword evidence="2" id="KW-1185">Reference proteome</keyword>
<name>A0ABP7KZ41_9MICO</name>
<dbReference type="EMBL" id="BAABCN010000014">
    <property type="protein sequence ID" value="GAA3890555.1"/>
    <property type="molecule type" value="Genomic_DNA"/>
</dbReference>
<organism evidence="1 2">
    <name type="scientific">Leifsonia kafniensis</name>
    <dbReference type="NCBI Taxonomy" id="475957"/>
    <lineage>
        <taxon>Bacteria</taxon>
        <taxon>Bacillati</taxon>
        <taxon>Actinomycetota</taxon>
        <taxon>Actinomycetes</taxon>
        <taxon>Micrococcales</taxon>
        <taxon>Microbacteriaceae</taxon>
        <taxon>Leifsonia</taxon>
    </lineage>
</organism>
<accession>A0ABP7KZ41</accession>
<dbReference type="InterPro" id="IPR005560">
    <property type="entry name" value="Csp_YhjQ"/>
</dbReference>
<reference evidence="2" key="1">
    <citation type="journal article" date="2019" name="Int. J. Syst. Evol. Microbiol.">
        <title>The Global Catalogue of Microorganisms (GCM) 10K type strain sequencing project: providing services to taxonomists for standard genome sequencing and annotation.</title>
        <authorList>
            <consortium name="The Broad Institute Genomics Platform"/>
            <consortium name="The Broad Institute Genome Sequencing Center for Infectious Disease"/>
            <person name="Wu L."/>
            <person name="Ma J."/>
        </authorList>
    </citation>
    <scope>NUCLEOTIDE SEQUENCE [LARGE SCALE GENOMIC DNA]</scope>
    <source>
        <strain evidence="2">JCM 17021</strain>
    </source>
</reference>
<dbReference type="Gene3D" id="1.20.1270.360">
    <property type="match status" value="1"/>
</dbReference>
<proteinExistence type="predicted"/>
<dbReference type="Proteomes" id="UP001501803">
    <property type="component" value="Unassembled WGS sequence"/>
</dbReference>
<evidence type="ECO:0000313" key="2">
    <source>
        <dbReference type="Proteomes" id="UP001501803"/>
    </source>
</evidence>
<evidence type="ECO:0000313" key="1">
    <source>
        <dbReference type="EMBL" id="GAA3890555.1"/>
    </source>
</evidence>
<comment type="caution">
    <text evidence="1">The sequence shown here is derived from an EMBL/GenBank/DDBJ whole genome shotgun (WGS) entry which is preliminary data.</text>
</comment>
<protein>
    <recommendedName>
        <fullName evidence="3">Aldehyde dehydrogenase</fullName>
    </recommendedName>
</protein>
<sequence>MNMAMQMMEMHAAEMPATGMDMALMQECIEACSACEQACTMCASSMMGDEMMKCTSMCMNSADMANTMMRMMMRPSGMHAPSMMTALQATMSMSNACAEECMMHAETSDDARMCADVNRQLAASCQKMMDAMAGMMPTRA</sequence>
<dbReference type="Pfam" id="PF03860">
    <property type="entry name" value="Csp"/>
    <property type="match status" value="1"/>
</dbReference>